<organism evidence="3 4">
    <name type="scientific">Teladorsagia circumcincta</name>
    <name type="common">Brown stomach worm</name>
    <name type="synonym">Ostertagia circumcincta</name>
    <dbReference type="NCBI Taxonomy" id="45464"/>
    <lineage>
        <taxon>Eukaryota</taxon>
        <taxon>Metazoa</taxon>
        <taxon>Ecdysozoa</taxon>
        <taxon>Nematoda</taxon>
        <taxon>Chromadorea</taxon>
        <taxon>Rhabditida</taxon>
        <taxon>Rhabditina</taxon>
        <taxon>Rhabditomorpha</taxon>
        <taxon>Strongyloidea</taxon>
        <taxon>Trichostrongylidae</taxon>
        <taxon>Teladorsagia</taxon>
    </lineage>
</organism>
<feature type="compositionally biased region" description="Polar residues" evidence="1">
    <location>
        <begin position="20"/>
        <end position="32"/>
    </location>
</feature>
<proteinExistence type="predicted"/>
<feature type="transmembrane region" description="Helical" evidence="2">
    <location>
        <begin position="167"/>
        <end position="189"/>
    </location>
</feature>
<dbReference type="EMBL" id="KZ348719">
    <property type="protein sequence ID" value="PIO65802.1"/>
    <property type="molecule type" value="Genomic_DNA"/>
</dbReference>
<evidence type="ECO:0000256" key="2">
    <source>
        <dbReference type="SAM" id="Phobius"/>
    </source>
</evidence>
<feature type="region of interest" description="Disordered" evidence="1">
    <location>
        <begin position="1"/>
        <end position="35"/>
    </location>
</feature>
<evidence type="ECO:0000313" key="4">
    <source>
        <dbReference type="Proteomes" id="UP000230423"/>
    </source>
</evidence>
<name>A0A2G9U7Y0_TELCI</name>
<dbReference type="AlphaFoldDB" id="A0A2G9U7Y0"/>
<dbReference type="Proteomes" id="UP000230423">
    <property type="component" value="Unassembled WGS sequence"/>
</dbReference>
<gene>
    <name evidence="3" type="ORF">TELCIR_12508</name>
</gene>
<accession>A0A2G9U7Y0</accession>
<keyword evidence="2" id="KW-0812">Transmembrane</keyword>
<keyword evidence="2" id="KW-1133">Transmembrane helix</keyword>
<protein>
    <submittedName>
        <fullName evidence="3">Uncharacterized protein</fullName>
    </submittedName>
</protein>
<keyword evidence="4" id="KW-1185">Reference proteome</keyword>
<evidence type="ECO:0000256" key="1">
    <source>
        <dbReference type="SAM" id="MobiDB-lite"/>
    </source>
</evidence>
<reference evidence="3 4" key="1">
    <citation type="submission" date="2015-09" db="EMBL/GenBank/DDBJ databases">
        <title>Draft genome of the parasitic nematode Teladorsagia circumcincta isolate WARC Sus (inbred).</title>
        <authorList>
            <person name="Mitreva M."/>
        </authorList>
    </citation>
    <scope>NUCLEOTIDE SEQUENCE [LARGE SCALE GENOMIC DNA]</scope>
    <source>
        <strain evidence="3 4">S</strain>
    </source>
</reference>
<keyword evidence="2" id="KW-0472">Membrane</keyword>
<evidence type="ECO:0000313" key="3">
    <source>
        <dbReference type="EMBL" id="PIO65802.1"/>
    </source>
</evidence>
<sequence>MQPLVRSESDDIENFLCGSPQKNRPTSSQKSCAPSLEERNRNIDIGQTQLNVPVQNIPSPALSVQSYPSADNPYSWLTSGSVHGNISVYATSQGNCAHGNAVIPPAGNSVNAAGVEAATGGVAGSEVAADGTAIGEVAADDAADKEIAAAEQCTEETALPVCSFHSLSFFFAMGIGILYIVIVHINNIFY</sequence>